<dbReference type="EMBL" id="LNIX01000002">
    <property type="protein sequence ID" value="OXA60001.1"/>
    <property type="molecule type" value="Genomic_DNA"/>
</dbReference>
<evidence type="ECO:0000256" key="3">
    <source>
        <dbReference type="ARBA" id="ARBA00022837"/>
    </source>
</evidence>
<keyword evidence="3" id="KW-0106">Calcium</keyword>
<dbReference type="Proteomes" id="UP000198287">
    <property type="component" value="Unassembled WGS sequence"/>
</dbReference>
<evidence type="ECO:0000256" key="5">
    <source>
        <dbReference type="SAM" id="SignalP"/>
    </source>
</evidence>
<evidence type="ECO:0000313" key="6">
    <source>
        <dbReference type="EMBL" id="OXA60001.1"/>
    </source>
</evidence>
<dbReference type="OMA" id="HTFHENR"/>
<accession>A0A226ET60</accession>
<dbReference type="PROSITE" id="PS00018">
    <property type="entry name" value="EF_HAND_1"/>
    <property type="match status" value="1"/>
</dbReference>
<evidence type="ECO:0000256" key="1">
    <source>
        <dbReference type="ARBA" id="ARBA00022729"/>
    </source>
</evidence>
<protein>
    <submittedName>
        <fullName evidence="6">Multiple coagulation factor deficiency protein 2</fullName>
    </submittedName>
</protein>
<feature type="signal peptide" evidence="5">
    <location>
        <begin position="1"/>
        <end position="28"/>
    </location>
</feature>
<feature type="chain" id="PRO_5013008336" evidence="5">
    <location>
        <begin position="29"/>
        <end position="217"/>
    </location>
</feature>
<dbReference type="Gene3D" id="1.10.238.10">
    <property type="entry name" value="EF-hand"/>
    <property type="match status" value="1"/>
</dbReference>
<dbReference type="InterPro" id="IPR018247">
    <property type="entry name" value="EF_Hand_1_Ca_BS"/>
</dbReference>
<reference evidence="6 7" key="1">
    <citation type="submission" date="2015-12" db="EMBL/GenBank/DDBJ databases">
        <title>The genome of Folsomia candida.</title>
        <authorList>
            <person name="Faddeeva A."/>
            <person name="Derks M.F."/>
            <person name="Anvar Y."/>
            <person name="Smit S."/>
            <person name="Van Straalen N."/>
            <person name="Roelofs D."/>
        </authorList>
    </citation>
    <scope>NUCLEOTIDE SEQUENCE [LARGE SCALE GENOMIC DNA]</scope>
    <source>
        <strain evidence="6 7">VU population</strain>
        <tissue evidence="6">Whole body</tissue>
    </source>
</reference>
<evidence type="ECO:0000256" key="2">
    <source>
        <dbReference type="ARBA" id="ARBA00022737"/>
    </source>
</evidence>
<name>A0A226ET60_FOLCA</name>
<evidence type="ECO:0000313" key="7">
    <source>
        <dbReference type="Proteomes" id="UP000198287"/>
    </source>
</evidence>
<keyword evidence="1 5" id="KW-0732">Signal</keyword>
<feature type="region of interest" description="Disordered" evidence="4">
    <location>
        <begin position="28"/>
        <end position="52"/>
    </location>
</feature>
<gene>
    <name evidence="6" type="ORF">Fcan01_06106</name>
</gene>
<dbReference type="InterPro" id="IPR011992">
    <property type="entry name" value="EF-hand-dom_pair"/>
</dbReference>
<keyword evidence="7" id="KW-1185">Reference proteome</keyword>
<dbReference type="SUPFAM" id="SSF47473">
    <property type="entry name" value="EF-hand"/>
    <property type="match status" value="1"/>
</dbReference>
<dbReference type="AlphaFoldDB" id="A0A226ET60"/>
<dbReference type="InterPro" id="IPR052110">
    <property type="entry name" value="MCFD2-like"/>
</dbReference>
<dbReference type="PANTHER" id="PTHR23104:SF1">
    <property type="entry name" value="EF-HAND DOMAIN-CONTAINING PROTEIN"/>
    <property type="match status" value="1"/>
</dbReference>
<dbReference type="STRING" id="158441.A0A226ET60"/>
<sequence length="217" mass="24668">MGQILVNLSTGALLLLGLLTSCPNTVQGMRGPHHPRNSPKVVSPGHTHGQQHNHYVPRVSPDQPAPILTHDKNVLHDQEHIKEDLGEWVTADGKEMTPEEMEFHYFKMHDFDNNSLLDGLEILQAISHIMPDDGDGVDLGKGSAAINAENQKRMTTEEERQKQTDDDFNYYIELIDRVLEEDDLNRDGYLSYFEYAVGRRRDDKREKALRSSNPSQI</sequence>
<dbReference type="PANTHER" id="PTHR23104">
    <property type="entry name" value="MULTIPLE COAGULATION FACTOR DEFICIENCY PROTEIN 2 NEURAL STEM CELL DERIVED NEURONAL SURVIVAL PROTEIN"/>
    <property type="match status" value="1"/>
</dbReference>
<proteinExistence type="predicted"/>
<dbReference type="OrthoDB" id="289247at2759"/>
<evidence type="ECO:0000256" key="4">
    <source>
        <dbReference type="SAM" id="MobiDB-lite"/>
    </source>
</evidence>
<comment type="caution">
    <text evidence="6">The sequence shown here is derived from an EMBL/GenBank/DDBJ whole genome shotgun (WGS) entry which is preliminary data.</text>
</comment>
<organism evidence="6 7">
    <name type="scientific">Folsomia candida</name>
    <name type="common">Springtail</name>
    <dbReference type="NCBI Taxonomy" id="158441"/>
    <lineage>
        <taxon>Eukaryota</taxon>
        <taxon>Metazoa</taxon>
        <taxon>Ecdysozoa</taxon>
        <taxon>Arthropoda</taxon>
        <taxon>Hexapoda</taxon>
        <taxon>Collembola</taxon>
        <taxon>Entomobryomorpha</taxon>
        <taxon>Isotomoidea</taxon>
        <taxon>Isotomidae</taxon>
        <taxon>Proisotominae</taxon>
        <taxon>Folsomia</taxon>
    </lineage>
</organism>
<keyword evidence="2" id="KW-0677">Repeat</keyword>